<evidence type="ECO:0000313" key="2">
    <source>
        <dbReference type="Proteomes" id="UP001153269"/>
    </source>
</evidence>
<dbReference type="Proteomes" id="UP001153269">
    <property type="component" value="Unassembled WGS sequence"/>
</dbReference>
<dbReference type="EMBL" id="CADEAL010004349">
    <property type="protein sequence ID" value="CAB1457580.1"/>
    <property type="molecule type" value="Genomic_DNA"/>
</dbReference>
<gene>
    <name evidence="1" type="ORF">PLEPLA_LOCUS45404</name>
</gene>
<keyword evidence="2" id="KW-1185">Reference proteome</keyword>
<accession>A0A9N7VXV1</accession>
<sequence length="183" mass="20390">MEPLTFWLLDDPVFASSATSTPTDHQQPWSGMKEPEDFRLLHPQKTPVEKRFRFKTTDLELQSHFKPTRSIRISHVSPTPYCDGATRLLATNPLGGGDNICITTTATSTPSTPPSLPFTIRMLFKSSKHSPVQSVLRHQGLAFNRMSGQPPLIPSELLNVNHIPLRSHLGWLQPGAVLTDNMT</sequence>
<reference evidence="1" key="1">
    <citation type="submission" date="2020-03" db="EMBL/GenBank/DDBJ databases">
        <authorList>
            <person name="Weist P."/>
        </authorList>
    </citation>
    <scope>NUCLEOTIDE SEQUENCE</scope>
</reference>
<proteinExistence type="predicted"/>
<evidence type="ECO:0000313" key="1">
    <source>
        <dbReference type="EMBL" id="CAB1457580.1"/>
    </source>
</evidence>
<protein>
    <submittedName>
        <fullName evidence="1">Uncharacterized protein</fullName>
    </submittedName>
</protein>
<organism evidence="1 2">
    <name type="scientific">Pleuronectes platessa</name>
    <name type="common">European plaice</name>
    <dbReference type="NCBI Taxonomy" id="8262"/>
    <lineage>
        <taxon>Eukaryota</taxon>
        <taxon>Metazoa</taxon>
        <taxon>Chordata</taxon>
        <taxon>Craniata</taxon>
        <taxon>Vertebrata</taxon>
        <taxon>Euteleostomi</taxon>
        <taxon>Actinopterygii</taxon>
        <taxon>Neopterygii</taxon>
        <taxon>Teleostei</taxon>
        <taxon>Neoteleostei</taxon>
        <taxon>Acanthomorphata</taxon>
        <taxon>Carangaria</taxon>
        <taxon>Pleuronectiformes</taxon>
        <taxon>Pleuronectoidei</taxon>
        <taxon>Pleuronectidae</taxon>
        <taxon>Pleuronectes</taxon>
    </lineage>
</organism>
<name>A0A9N7VXV1_PLEPL</name>
<comment type="caution">
    <text evidence="1">The sequence shown here is derived from an EMBL/GenBank/DDBJ whole genome shotgun (WGS) entry which is preliminary data.</text>
</comment>
<dbReference type="AlphaFoldDB" id="A0A9N7VXV1"/>